<comment type="caution">
    <text evidence="3">The sequence shown here is derived from an EMBL/GenBank/DDBJ whole genome shotgun (WGS) entry which is preliminary data.</text>
</comment>
<proteinExistence type="inferred from homology"/>
<comment type="similarity">
    <text evidence="1">Belongs to the short-chain dehydrogenases/reductases (SDR) family.</text>
</comment>
<dbReference type="PRINTS" id="PR00081">
    <property type="entry name" value="GDHRDH"/>
</dbReference>
<protein>
    <submittedName>
        <fullName evidence="3">SDR family oxidoreductase</fullName>
    </submittedName>
</protein>
<dbReference type="InterPro" id="IPR020904">
    <property type="entry name" value="Sc_DH/Rdtase_CS"/>
</dbReference>
<evidence type="ECO:0000256" key="1">
    <source>
        <dbReference type="ARBA" id="ARBA00006484"/>
    </source>
</evidence>
<dbReference type="PROSITE" id="PS00061">
    <property type="entry name" value="ADH_SHORT"/>
    <property type="match status" value="1"/>
</dbReference>
<organism evidence="3 4">
    <name type="scientific">Vicingus serpentipes</name>
    <dbReference type="NCBI Taxonomy" id="1926625"/>
    <lineage>
        <taxon>Bacteria</taxon>
        <taxon>Pseudomonadati</taxon>
        <taxon>Bacteroidota</taxon>
        <taxon>Flavobacteriia</taxon>
        <taxon>Flavobacteriales</taxon>
        <taxon>Vicingaceae</taxon>
        <taxon>Vicingus</taxon>
    </lineage>
</organism>
<dbReference type="InterPro" id="IPR051122">
    <property type="entry name" value="SDR_DHRS6-like"/>
</dbReference>
<name>A0A5C6RPF5_9FLAO</name>
<evidence type="ECO:0000313" key="3">
    <source>
        <dbReference type="EMBL" id="TXB64211.1"/>
    </source>
</evidence>
<sequence length="248" mass="27329">MKMNNFLLEGKHILIIGASSGIGLELVKLCFEKKAKLTLTSRDVKKLKTDLGLSENVKYLELDVTNEYEIKSASDKIEKVDGVVYLPGIVSLYPVQFINKKHVDLVRMPIFDGAVYLVSSLLRSKRINNGSSMVFVSSISSSYPYKGGAIYTSSKAALETYSKTLSIELASKKIRSNCIKAGLVETKILEDTRENVEKEIYDYHIEKYPLGVGEPLDVANAIFFLLSNASKWITGTEITLDGGLTAGA</sequence>
<gene>
    <name evidence="3" type="ORF">FRY74_10485</name>
</gene>
<dbReference type="AlphaFoldDB" id="A0A5C6RPF5"/>
<dbReference type="Proteomes" id="UP000321721">
    <property type="component" value="Unassembled WGS sequence"/>
</dbReference>
<dbReference type="Pfam" id="PF13561">
    <property type="entry name" value="adh_short_C2"/>
    <property type="match status" value="1"/>
</dbReference>
<accession>A0A5C6RPF5</accession>
<keyword evidence="4" id="KW-1185">Reference proteome</keyword>
<dbReference type="InterPro" id="IPR002347">
    <property type="entry name" value="SDR_fam"/>
</dbReference>
<dbReference type="CDD" id="cd05233">
    <property type="entry name" value="SDR_c"/>
    <property type="match status" value="1"/>
</dbReference>
<dbReference type="InterPro" id="IPR036291">
    <property type="entry name" value="NAD(P)-bd_dom_sf"/>
</dbReference>
<dbReference type="GO" id="GO:0016491">
    <property type="term" value="F:oxidoreductase activity"/>
    <property type="evidence" value="ECO:0007669"/>
    <property type="project" value="UniProtKB-KW"/>
</dbReference>
<dbReference type="OrthoDB" id="9803333at2"/>
<dbReference type="Gene3D" id="3.40.50.720">
    <property type="entry name" value="NAD(P)-binding Rossmann-like Domain"/>
    <property type="match status" value="1"/>
</dbReference>
<dbReference type="SUPFAM" id="SSF51735">
    <property type="entry name" value="NAD(P)-binding Rossmann-fold domains"/>
    <property type="match status" value="1"/>
</dbReference>
<reference evidence="3 4" key="1">
    <citation type="submission" date="2019-08" db="EMBL/GenBank/DDBJ databases">
        <title>Genome of Vicingus serpentipes NCIMB 15042.</title>
        <authorList>
            <person name="Bowman J.P."/>
        </authorList>
    </citation>
    <scope>NUCLEOTIDE SEQUENCE [LARGE SCALE GENOMIC DNA]</scope>
    <source>
        <strain evidence="3 4">NCIMB 15042</strain>
    </source>
</reference>
<evidence type="ECO:0000256" key="2">
    <source>
        <dbReference type="ARBA" id="ARBA00023002"/>
    </source>
</evidence>
<dbReference type="EMBL" id="VOOS01000005">
    <property type="protein sequence ID" value="TXB64211.1"/>
    <property type="molecule type" value="Genomic_DNA"/>
</dbReference>
<evidence type="ECO:0000313" key="4">
    <source>
        <dbReference type="Proteomes" id="UP000321721"/>
    </source>
</evidence>
<dbReference type="PANTHER" id="PTHR43477">
    <property type="entry name" value="DIHYDROANTICAPSIN 7-DEHYDROGENASE"/>
    <property type="match status" value="1"/>
</dbReference>
<keyword evidence="2" id="KW-0560">Oxidoreductase</keyword>
<dbReference type="PANTHER" id="PTHR43477:SF1">
    <property type="entry name" value="DIHYDROANTICAPSIN 7-DEHYDROGENASE"/>
    <property type="match status" value="1"/>
</dbReference>